<comment type="catalytic activity">
    <reaction evidence="1">
        <text>coproporphyrinogen III + 3 O2 = coproporphyrin III + 3 H2O2</text>
        <dbReference type="Rhea" id="RHEA:43436"/>
        <dbReference type="ChEBI" id="CHEBI:15379"/>
        <dbReference type="ChEBI" id="CHEBI:16240"/>
        <dbReference type="ChEBI" id="CHEBI:57309"/>
        <dbReference type="ChEBI" id="CHEBI:131725"/>
        <dbReference type="EC" id="1.3.3.15"/>
    </reaction>
    <physiologicalReaction direction="left-to-right" evidence="1">
        <dbReference type="Rhea" id="RHEA:43437"/>
    </physiologicalReaction>
</comment>
<dbReference type="SUPFAM" id="SSF51905">
    <property type="entry name" value="FAD/NAD(P)-binding domain"/>
    <property type="match status" value="1"/>
</dbReference>
<dbReference type="InterPro" id="IPR002937">
    <property type="entry name" value="Amino_oxidase"/>
</dbReference>
<evidence type="ECO:0000256" key="2">
    <source>
        <dbReference type="ARBA" id="ARBA00001974"/>
    </source>
</evidence>
<reference evidence="13" key="1">
    <citation type="submission" date="2022-03" db="EMBL/GenBank/DDBJ databases">
        <title>Draft Genome Sequence of Firmicute Strain S0AB, a Heterotrophic Iron/Sulfur-Oxidizing Extreme Acidophile.</title>
        <authorList>
            <person name="Vergara E."/>
            <person name="Pakostova E."/>
            <person name="Johnson D.B."/>
            <person name="Holmes D.S."/>
        </authorList>
    </citation>
    <scope>NUCLEOTIDE SEQUENCE</scope>
    <source>
        <strain evidence="13">S0AB</strain>
    </source>
</reference>
<dbReference type="GO" id="GO:0005737">
    <property type="term" value="C:cytoplasm"/>
    <property type="evidence" value="ECO:0007669"/>
    <property type="project" value="UniProtKB-SubCell"/>
</dbReference>
<evidence type="ECO:0000256" key="8">
    <source>
        <dbReference type="ARBA" id="ARBA00022827"/>
    </source>
</evidence>
<sequence length="290" mass="32548">MSLQATMPMLRELYEKNARLLLGAVRQRKRVSSVSRLSGPMFITLEHGLEQLVDQVVSQITEYTDVKVNTQALDIQLTSDGKYYIHIVEEGRESLVPADAIILATPAFDSAVLLSGLEIDVRKLKTIRYASTATVSFGYTRPSYAFSLVGSGFLVPRHEGIIITACTVVSNKWVHASKKGTLLIRCYVGRDGDEEAVTWDDEKLIRKVKKDLEKTTGLKDEPEFVHIKRWKSSMPQYDVGHLQRLEQIDQEIAKLPGIFLAGAAYRGMGIPDCIQDATRVSQHVKNYLHE</sequence>
<dbReference type="GO" id="GO:0006783">
    <property type="term" value="P:heme biosynthetic process"/>
    <property type="evidence" value="ECO:0007669"/>
    <property type="project" value="UniProtKB-UniRule"/>
</dbReference>
<comment type="pathway">
    <text evidence="3 11">Porphyrin-containing compound metabolism; protoheme biosynthesis.</text>
</comment>
<dbReference type="Gene3D" id="3.50.50.60">
    <property type="entry name" value="FAD/NAD(P)-binding domain"/>
    <property type="match status" value="1"/>
</dbReference>
<comment type="function">
    <text evidence="11">Involved in coproporphyrin-dependent heme b biosynthesis. Catalyzes the oxidation of coproporphyrinogen III to coproporphyrin III.</text>
</comment>
<dbReference type="EMBL" id="JALBUF010000021">
    <property type="protein sequence ID" value="MCI0184680.1"/>
    <property type="molecule type" value="Genomic_DNA"/>
</dbReference>
<evidence type="ECO:0000256" key="10">
    <source>
        <dbReference type="ARBA" id="ARBA00023133"/>
    </source>
</evidence>
<evidence type="ECO:0000256" key="5">
    <source>
        <dbReference type="ARBA" id="ARBA00012402"/>
    </source>
</evidence>
<evidence type="ECO:0000256" key="11">
    <source>
        <dbReference type="RuleBase" id="RU364052"/>
    </source>
</evidence>
<keyword evidence="7 11" id="KW-0285">Flavoprotein</keyword>
<name>A0A9X1VBH4_9BACL</name>
<dbReference type="Pfam" id="PF01593">
    <property type="entry name" value="Amino_oxidase"/>
    <property type="match status" value="1"/>
</dbReference>
<comment type="subcellular location">
    <subcellularLocation>
        <location evidence="11">Cytoplasm</location>
    </subcellularLocation>
</comment>
<comment type="cofactor">
    <cofactor evidence="2 11">
        <name>FAD</name>
        <dbReference type="ChEBI" id="CHEBI:57692"/>
    </cofactor>
</comment>
<comment type="caution">
    <text evidence="13">The sequence shown here is derived from an EMBL/GenBank/DDBJ whole genome shotgun (WGS) entry which is preliminary data.</text>
</comment>
<keyword evidence="14" id="KW-1185">Reference proteome</keyword>
<dbReference type="AlphaFoldDB" id="A0A9X1VBH4"/>
<evidence type="ECO:0000256" key="3">
    <source>
        <dbReference type="ARBA" id="ARBA00004744"/>
    </source>
</evidence>
<evidence type="ECO:0000256" key="7">
    <source>
        <dbReference type="ARBA" id="ARBA00022630"/>
    </source>
</evidence>
<protein>
    <recommendedName>
        <fullName evidence="6 11">Coproporphyrinogen III oxidase</fullName>
        <ecNumber evidence="5 11">1.3.3.15</ecNumber>
    </recommendedName>
</protein>
<keyword evidence="11" id="KW-0963">Cytoplasm</keyword>
<dbReference type="EC" id="1.3.3.15" evidence="5 11"/>
<keyword evidence="8 11" id="KW-0274">FAD</keyword>
<evidence type="ECO:0000313" key="13">
    <source>
        <dbReference type="EMBL" id="MCI0184680.1"/>
    </source>
</evidence>
<dbReference type="PANTHER" id="PTHR42923:SF3">
    <property type="entry name" value="PROTOPORPHYRINOGEN OXIDASE"/>
    <property type="match status" value="1"/>
</dbReference>
<comment type="similarity">
    <text evidence="4 11">Belongs to the protoporphyrinogen/coproporphyrinogen oxidase family. Coproporphyrinogen III oxidase subfamily.</text>
</comment>
<proteinExistence type="inferred from homology"/>
<gene>
    <name evidence="13" type="primary">hemY_3</name>
    <name evidence="13" type="ORF">MM817_02977</name>
</gene>
<keyword evidence="9 11" id="KW-0560">Oxidoreductase</keyword>
<dbReference type="InterPro" id="IPR004572">
    <property type="entry name" value="Protoporphyrinogen_oxidase"/>
</dbReference>
<evidence type="ECO:0000313" key="14">
    <source>
        <dbReference type="Proteomes" id="UP001139263"/>
    </source>
</evidence>
<dbReference type="InterPro" id="IPR050464">
    <property type="entry name" value="Zeta_carotene_desat/Oxidored"/>
</dbReference>
<dbReference type="PANTHER" id="PTHR42923">
    <property type="entry name" value="PROTOPORPHYRINOGEN OXIDASE"/>
    <property type="match status" value="1"/>
</dbReference>
<evidence type="ECO:0000256" key="9">
    <source>
        <dbReference type="ARBA" id="ARBA00023002"/>
    </source>
</evidence>
<dbReference type="Proteomes" id="UP001139263">
    <property type="component" value="Unassembled WGS sequence"/>
</dbReference>
<dbReference type="GO" id="GO:0004729">
    <property type="term" value="F:oxygen-dependent protoporphyrinogen oxidase activity"/>
    <property type="evidence" value="ECO:0007669"/>
    <property type="project" value="UniProtKB-UniRule"/>
</dbReference>
<evidence type="ECO:0000256" key="4">
    <source>
        <dbReference type="ARBA" id="ARBA00008310"/>
    </source>
</evidence>
<evidence type="ECO:0000256" key="6">
    <source>
        <dbReference type="ARBA" id="ARBA00019046"/>
    </source>
</evidence>
<dbReference type="NCBIfam" id="TIGR00562">
    <property type="entry name" value="proto_IX_ox"/>
    <property type="match status" value="1"/>
</dbReference>
<dbReference type="SUPFAM" id="SSF54373">
    <property type="entry name" value="FAD-linked reductases, C-terminal domain"/>
    <property type="match status" value="1"/>
</dbReference>
<dbReference type="InterPro" id="IPR036188">
    <property type="entry name" value="FAD/NAD-bd_sf"/>
</dbReference>
<accession>A0A9X1VBH4</accession>
<feature type="domain" description="Amine oxidase" evidence="12">
    <location>
        <begin position="32"/>
        <end position="284"/>
    </location>
</feature>
<keyword evidence="10 11" id="KW-0350">Heme biosynthesis</keyword>
<organism evidence="13 14">
    <name type="scientific">Sulfoacidibacillus ferrooxidans</name>
    <dbReference type="NCBI Taxonomy" id="2005001"/>
    <lineage>
        <taxon>Bacteria</taxon>
        <taxon>Bacillati</taxon>
        <taxon>Bacillota</taxon>
        <taxon>Bacilli</taxon>
        <taxon>Bacillales</taxon>
        <taxon>Alicyclobacillaceae</taxon>
        <taxon>Sulfoacidibacillus</taxon>
    </lineage>
</organism>
<evidence type="ECO:0000256" key="1">
    <source>
        <dbReference type="ARBA" id="ARBA00001755"/>
    </source>
</evidence>
<evidence type="ECO:0000259" key="12">
    <source>
        <dbReference type="Pfam" id="PF01593"/>
    </source>
</evidence>